<evidence type="ECO:0000256" key="1">
    <source>
        <dbReference type="SAM" id="MobiDB-lite"/>
    </source>
</evidence>
<feature type="region of interest" description="Disordered" evidence="1">
    <location>
        <begin position="63"/>
        <end position="95"/>
    </location>
</feature>
<evidence type="ECO:0000313" key="3">
    <source>
        <dbReference type="Proteomes" id="UP000234323"/>
    </source>
</evidence>
<reference evidence="2 3" key="1">
    <citation type="submission" date="2015-10" db="EMBL/GenBank/DDBJ databases">
        <title>Genome analyses suggest a sexual origin of heterokaryosis in a supposedly ancient asexual fungus.</title>
        <authorList>
            <person name="Ropars J."/>
            <person name="Sedzielewska K."/>
            <person name="Noel J."/>
            <person name="Charron P."/>
            <person name="Farinelli L."/>
            <person name="Marton T."/>
            <person name="Kruger M."/>
            <person name="Pelin A."/>
            <person name="Brachmann A."/>
            <person name="Corradi N."/>
        </authorList>
    </citation>
    <scope>NUCLEOTIDE SEQUENCE [LARGE SCALE GENOMIC DNA]</scope>
    <source>
        <strain evidence="2 3">A4</strain>
    </source>
</reference>
<proteinExistence type="predicted"/>
<gene>
    <name evidence="2" type="ORF">RhiirA4_475068</name>
</gene>
<dbReference type="VEuPathDB" id="FungiDB:FUN_002231"/>
<comment type="caution">
    <text evidence="2">The sequence shown here is derived from an EMBL/GenBank/DDBJ whole genome shotgun (WGS) entry which is preliminary data.</text>
</comment>
<evidence type="ECO:0000313" key="2">
    <source>
        <dbReference type="EMBL" id="PKY55538.1"/>
    </source>
</evidence>
<dbReference type="VEuPathDB" id="FungiDB:RhiirA1_475962"/>
<organism evidence="2 3">
    <name type="scientific">Rhizophagus irregularis</name>
    <dbReference type="NCBI Taxonomy" id="588596"/>
    <lineage>
        <taxon>Eukaryota</taxon>
        <taxon>Fungi</taxon>
        <taxon>Fungi incertae sedis</taxon>
        <taxon>Mucoromycota</taxon>
        <taxon>Glomeromycotina</taxon>
        <taxon>Glomeromycetes</taxon>
        <taxon>Glomerales</taxon>
        <taxon>Glomeraceae</taxon>
        <taxon>Rhizophagus</taxon>
    </lineage>
</organism>
<dbReference type="VEuPathDB" id="FungiDB:RhiirA1_465658"/>
<accession>A0A2I1H9I8</accession>
<name>A0A2I1H9I8_9GLOM</name>
<dbReference type="EMBL" id="LLXI01001884">
    <property type="protein sequence ID" value="PKY55538.1"/>
    <property type="molecule type" value="Genomic_DNA"/>
</dbReference>
<dbReference type="Proteomes" id="UP000234323">
    <property type="component" value="Unassembled WGS sequence"/>
</dbReference>
<protein>
    <submittedName>
        <fullName evidence="2">Uncharacterized protein</fullName>
    </submittedName>
</protein>
<sequence length="248" mass="29374">MNFVPISLSYPFKAAKISKESTKKILLKFLYDLHKELYENIWKQRAIAWKEFKKIHHINKKSFTNYRRDRPRDTHHRSQRRNDHNNDTTINGYHCPLNDTRRQGISTAPISSTGNLIAHLQDIHQIIDEDESENNSKRVILMPKNIQMFKVYDQIQKQWEESLLKWMLLTNQLISAVTNPAYKEKMTHFDPSFVVPGEQKIKTMIIKSFKKYFNRAKHGYIGITATWITPDFKVKDVMLEIKYAPLPN</sequence>
<keyword evidence="3" id="KW-1185">Reference proteome</keyword>
<dbReference type="AlphaFoldDB" id="A0A2I1H9I8"/>